<protein>
    <recommendedName>
        <fullName evidence="4">HEAT repeat domain-containing protein</fullName>
    </recommendedName>
</protein>
<gene>
    <name evidence="2" type="ORF">Pla108_05130</name>
</gene>
<keyword evidence="1" id="KW-0732">Signal</keyword>
<evidence type="ECO:0000313" key="3">
    <source>
        <dbReference type="Proteomes" id="UP000317421"/>
    </source>
</evidence>
<evidence type="ECO:0008006" key="4">
    <source>
        <dbReference type="Google" id="ProtNLM"/>
    </source>
</evidence>
<evidence type="ECO:0000313" key="2">
    <source>
        <dbReference type="EMBL" id="TWT99570.1"/>
    </source>
</evidence>
<feature type="signal peptide" evidence="1">
    <location>
        <begin position="1"/>
        <end position="18"/>
    </location>
</feature>
<keyword evidence="3" id="KW-1185">Reference proteome</keyword>
<dbReference type="AlphaFoldDB" id="A0A5C6AJK5"/>
<dbReference type="Proteomes" id="UP000317421">
    <property type="component" value="Unassembled WGS sequence"/>
</dbReference>
<dbReference type="EMBL" id="SJPR01000001">
    <property type="protein sequence ID" value="TWT99570.1"/>
    <property type="molecule type" value="Genomic_DNA"/>
</dbReference>
<evidence type="ECO:0000256" key="1">
    <source>
        <dbReference type="SAM" id="SignalP"/>
    </source>
</evidence>
<accession>A0A5C6AJK5</accession>
<comment type="caution">
    <text evidence="2">The sequence shown here is derived from an EMBL/GenBank/DDBJ whole genome shotgun (WGS) entry which is preliminary data.</text>
</comment>
<sequence length="351" mass="40341" precursor="true">MRFVFIFIACLTPWTACAAQETGVEQLLAQADPAIQAQFRVALDSPSELVVTQTIDALKAVDREDREDYLVKQFAIAAATMEEAQGEQGICLLLVLGKLDIPPGVFIRVLAPHLESENKGLRDFADEWFDGYTRTQHNGPFDEVADYVRDVLSRNEEVPSVFTLYLFKRSPGRALLAYNQAAEVGNLVAMMIERRTWDEAQREERRKKGEDRIIPYQLLEGATEQEIAEAKVRNRPFTEFQPVQDLPAVLPRQRDKKLKKEILLAEHLVSHAVWLKKYKFDEQLEGPAQEAKEQLTNLSEHDEWWVRLYVAVIMRRHRELRVSEVWEKLGQDRNVHVSELVTGRPHSPSAR</sequence>
<organism evidence="2 3">
    <name type="scientific">Botrimarina colliarenosi</name>
    <dbReference type="NCBI Taxonomy" id="2528001"/>
    <lineage>
        <taxon>Bacteria</taxon>
        <taxon>Pseudomonadati</taxon>
        <taxon>Planctomycetota</taxon>
        <taxon>Planctomycetia</taxon>
        <taxon>Pirellulales</taxon>
        <taxon>Lacipirellulaceae</taxon>
        <taxon>Botrimarina</taxon>
    </lineage>
</organism>
<dbReference type="OrthoDB" id="10019798at2"/>
<reference evidence="2 3" key="1">
    <citation type="submission" date="2019-02" db="EMBL/GenBank/DDBJ databases">
        <title>Deep-cultivation of Planctomycetes and their phenomic and genomic characterization uncovers novel biology.</title>
        <authorList>
            <person name="Wiegand S."/>
            <person name="Jogler M."/>
            <person name="Boedeker C."/>
            <person name="Pinto D."/>
            <person name="Vollmers J."/>
            <person name="Rivas-Marin E."/>
            <person name="Kohn T."/>
            <person name="Peeters S.H."/>
            <person name="Heuer A."/>
            <person name="Rast P."/>
            <person name="Oberbeckmann S."/>
            <person name="Bunk B."/>
            <person name="Jeske O."/>
            <person name="Meyerdierks A."/>
            <person name="Storesund J.E."/>
            <person name="Kallscheuer N."/>
            <person name="Luecker S."/>
            <person name="Lage O.M."/>
            <person name="Pohl T."/>
            <person name="Merkel B.J."/>
            <person name="Hornburger P."/>
            <person name="Mueller R.-W."/>
            <person name="Bruemmer F."/>
            <person name="Labrenz M."/>
            <person name="Spormann A.M."/>
            <person name="Op Den Camp H."/>
            <person name="Overmann J."/>
            <person name="Amann R."/>
            <person name="Jetten M.S.M."/>
            <person name="Mascher T."/>
            <person name="Medema M.H."/>
            <person name="Devos D.P."/>
            <person name="Kaster A.-K."/>
            <person name="Ovreas L."/>
            <person name="Rohde M."/>
            <person name="Galperin M.Y."/>
            <person name="Jogler C."/>
        </authorList>
    </citation>
    <scope>NUCLEOTIDE SEQUENCE [LARGE SCALE GENOMIC DNA]</scope>
    <source>
        <strain evidence="2 3">Pla108</strain>
    </source>
</reference>
<name>A0A5C6AJK5_9BACT</name>
<feature type="chain" id="PRO_5022698072" description="HEAT repeat domain-containing protein" evidence="1">
    <location>
        <begin position="19"/>
        <end position="351"/>
    </location>
</feature>
<dbReference type="RefSeq" id="WP_146442503.1">
    <property type="nucleotide sequence ID" value="NZ_SJPR01000001.1"/>
</dbReference>
<proteinExistence type="predicted"/>